<gene>
    <name evidence="9" type="primary">icmF</name>
    <name evidence="12" type="ORF">ABXZ32_01995</name>
</gene>
<evidence type="ECO:0000313" key="12">
    <source>
        <dbReference type="EMBL" id="MET7028146.1"/>
    </source>
</evidence>
<name>A0ABV2TSA8_9FLAO</name>
<dbReference type="SUPFAM" id="SSF52242">
    <property type="entry name" value="Cobalamin (vitamin B12)-binding domain"/>
    <property type="match status" value="1"/>
</dbReference>
<evidence type="ECO:0000313" key="13">
    <source>
        <dbReference type="Proteomes" id="UP001549773"/>
    </source>
</evidence>
<comment type="cofactor">
    <cofactor evidence="1 9">
        <name>adenosylcob(III)alamin</name>
        <dbReference type="ChEBI" id="CHEBI:18408"/>
    </cofactor>
</comment>
<evidence type="ECO:0000256" key="9">
    <source>
        <dbReference type="HAMAP-Rule" id="MF_02050"/>
    </source>
</evidence>
<feature type="binding site" evidence="9">
    <location>
        <position position="298"/>
    </location>
    <ligand>
        <name>Mg(2+)</name>
        <dbReference type="ChEBI" id="CHEBI:18420"/>
        <label>1</label>
        <note>catalytic</note>
    </ligand>
</feature>
<dbReference type="CDD" id="cd02071">
    <property type="entry name" value="MM_CoA_mut_B12_BD"/>
    <property type="match status" value="1"/>
</dbReference>
<dbReference type="InterPro" id="IPR027417">
    <property type="entry name" value="P-loop_NTPase"/>
</dbReference>
<keyword evidence="4 9" id="KW-0378">Hydrolase</keyword>
<evidence type="ECO:0000256" key="8">
    <source>
        <dbReference type="ARBA" id="ARBA00023285"/>
    </source>
</evidence>
<comment type="catalytic activity">
    <reaction evidence="9">
        <text>GTP + H2O = GDP + phosphate + H(+)</text>
        <dbReference type="Rhea" id="RHEA:19669"/>
        <dbReference type="ChEBI" id="CHEBI:15377"/>
        <dbReference type="ChEBI" id="CHEBI:15378"/>
        <dbReference type="ChEBI" id="CHEBI:37565"/>
        <dbReference type="ChEBI" id="CHEBI:43474"/>
        <dbReference type="ChEBI" id="CHEBI:58189"/>
    </reaction>
</comment>
<feature type="binding site" evidence="9">
    <location>
        <position position="253"/>
    </location>
    <ligand>
        <name>GTP</name>
        <dbReference type="ChEBI" id="CHEBI:37565"/>
    </ligand>
</feature>
<feature type="coiled-coil region" evidence="10">
    <location>
        <begin position="1071"/>
        <end position="1113"/>
    </location>
</feature>
<keyword evidence="9" id="KW-0460">Magnesium</keyword>
<dbReference type="Gene3D" id="3.40.50.280">
    <property type="entry name" value="Cobalamin-binding domain"/>
    <property type="match status" value="1"/>
</dbReference>
<comment type="function">
    <text evidence="9">Catalyzes the reversible interconversion of isobutyryl-CoA and n-butyryl-CoA, using radical chemistry. Also exhibits GTPase activity, associated with its G-protein domain (MeaI) that functions as a chaperone that assists cofactor delivery and proper holo-enzyme assembly.</text>
</comment>
<keyword evidence="7 9" id="KW-0413">Isomerase</keyword>
<organism evidence="12 13">
    <name type="scientific">Sediminicola luteus</name>
    <dbReference type="NCBI Taxonomy" id="319238"/>
    <lineage>
        <taxon>Bacteria</taxon>
        <taxon>Pseudomonadati</taxon>
        <taxon>Bacteroidota</taxon>
        <taxon>Flavobacteriia</taxon>
        <taxon>Flavobacteriales</taxon>
        <taxon>Flavobacteriaceae</taxon>
        <taxon>Sediminicola</taxon>
    </lineage>
</organism>
<feature type="binding site" evidence="9">
    <location>
        <position position="823"/>
    </location>
    <ligand>
        <name>substrate</name>
    </ligand>
</feature>
<feature type="binding site" evidence="9">
    <location>
        <position position="299"/>
    </location>
    <ligand>
        <name>Mg(2+)</name>
        <dbReference type="ChEBI" id="CHEBI:18420"/>
        <label>2</label>
    </ligand>
</feature>
<feature type="binding site" description="axial binding residue" evidence="9">
    <location>
        <position position="25"/>
    </location>
    <ligand>
        <name>adenosylcob(III)alamin</name>
        <dbReference type="ChEBI" id="CHEBI:18408"/>
    </ligand>
    <ligandPart>
        <name>Co</name>
        <dbReference type="ChEBI" id="CHEBI:27638"/>
    </ligandPart>
</feature>
<feature type="binding site" evidence="9">
    <location>
        <position position="594"/>
    </location>
    <ligand>
        <name>substrate</name>
    </ligand>
</feature>
<dbReference type="PROSITE" id="PS51332">
    <property type="entry name" value="B12_BINDING"/>
    <property type="match status" value="1"/>
</dbReference>
<dbReference type="Pfam" id="PF03308">
    <property type="entry name" value="MeaB"/>
    <property type="match status" value="1"/>
</dbReference>
<proteinExistence type="inferred from homology"/>
<dbReference type="HAMAP" id="MF_02050">
    <property type="entry name" value="IcmF"/>
    <property type="match status" value="1"/>
</dbReference>
<evidence type="ECO:0000256" key="1">
    <source>
        <dbReference type="ARBA" id="ARBA00001922"/>
    </source>
</evidence>
<evidence type="ECO:0000256" key="4">
    <source>
        <dbReference type="ARBA" id="ARBA00022801"/>
    </source>
</evidence>
<feature type="binding site" evidence="9">
    <location>
        <position position="907"/>
    </location>
    <ligand>
        <name>substrate</name>
    </ligand>
</feature>
<dbReference type="InterPro" id="IPR016176">
    <property type="entry name" value="Cbl-dep_enz_cat"/>
</dbReference>
<keyword evidence="9" id="KW-0511">Multifunctional enzyme</keyword>
<feature type="binding site" evidence="9">
    <location>
        <begin position="345"/>
        <end position="348"/>
    </location>
    <ligand>
        <name>GTP</name>
        <dbReference type="ChEBI" id="CHEBI:37565"/>
    </ligand>
</feature>
<dbReference type="Gene3D" id="3.20.20.240">
    <property type="entry name" value="Methylmalonyl-CoA mutase"/>
    <property type="match status" value="1"/>
</dbReference>
<evidence type="ECO:0000256" key="2">
    <source>
        <dbReference type="ARBA" id="ARBA00022628"/>
    </source>
</evidence>
<dbReference type="EC" id="3.6.5.-" evidence="9"/>
<dbReference type="PANTHER" id="PTHR43087:SF1">
    <property type="entry name" value="LAO_AO TRANSPORT SYSTEM ATPASE"/>
    <property type="match status" value="1"/>
</dbReference>
<dbReference type="EC" id="5.4.99.13" evidence="9"/>
<keyword evidence="6 9" id="KW-0143">Chaperone</keyword>
<keyword evidence="10" id="KW-0175">Coiled coil</keyword>
<evidence type="ECO:0000256" key="3">
    <source>
        <dbReference type="ARBA" id="ARBA00022741"/>
    </source>
</evidence>
<keyword evidence="8 9" id="KW-0170">Cobalt</keyword>
<comment type="domain">
    <text evidence="9">Is composed of four functional domains: the N-terminal 5'-deoxyadenosylcobalamin binding region that is homologous to the small subunit of ICM (IcmB), a middle P-loop GTPase domain (MeaI) that likely acts as a chaperone for ICM, a structured linker region involved in dimer formation, and a C-terminal part that is homologous to the large substrate-binding subunit of ICM (IcmA).</text>
</comment>
<dbReference type="SUPFAM" id="SSF51703">
    <property type="entry name" value="Cobalamin (vitamin B12)-dependent enzymes"/>
    <property type="match status" value="1"/>
</dbReference>
<dbReference type="InterPro" id="IPR052040">
    <property type="entry name" value="GTPase/Isobutyryl-CoA_mutase"/>
</dbReference>
<dbReference type="InterPro" id="IPR036724">
    <property type="entry name" value="Cobalamin-bd_sf"/>
</dbReference>
<feature type="binding site" evidence="9">
    <location>
        <position position="212"/>
    </location>
    <ligand>
        <name>Mg(2+)</name>
        <dbReference type="ChEBI" id="CHEBI:18420"/>
        <label>1</label>
        <note>catalytic</note>
    </ligand>
</feature>
<protein>
    <recommendedName>
        <fullName evidence="9">Fused isobutyryl-CoA mutase</fullName>
    </recommendedName>
    <domain>
        <recommendedName>
            <fullName evidence="9">Isobutyryl-CoA mutase</fullName>
            <shortName evidence="9">ICM</shortName>
            <ecNumber evidence="9">5.4.99.13</ecNumber>
        </recommendedName>
    </domain>
    <domain>
        <recommendedName>
            <fullName evidence="9">P-loop GTPase</fullName>
            <ecNumber evidence="9">3.6.5.-</ecNumber>
        </recommendedName>
        <alternativeName>
            <fullName evidence="9">G-protein chaperone</fullName>
        </alternativeName>
    </domain>
</protein>
<comment type="similarity">
    <text evidence="9">Belongs to the IcmF family.</text>
</comment>
<dbReference type="InterPro" id="IPR033669">
    <property type="entry name" value="IcmF"/>
</dbReference>
<feature type="binding site" evidence="9">
    <location>
        <position position="250"/>
    </location>
    <ligand>
        <name>Mg(2+)</name>
        <dbReference type="ChEBI" id="CHEBI:18420"/>
        <label>2</label>
    </ligand>
</feature>
<keyword evidence="2 9" id="KW-0846">Cobalamin</keyword>
<keyword evidence="9" id="KW-0479">Metal-binding</keyword>
<dbReference type="Gene3D" id="3.40.50.300">
    <property type="entry name" value="P-loop containing nucleotide triphosphate hydrolases"/>
    <property type="match status" value="1"/>
</dbReference>
<dbReference type="RefSeq" id="WP_354617009.1">
    <property type="nucleotide sequence ID" value="NZ_JBEWYP010000001.1"/>
</dbReference>
<accession>A0ABV2TSA8</accession>
<feature type="binding site" evidence="9">
    <location>
        <position position="237"/>
    </location>
    <ligand>
        <name>Mg(2+)</name>
        <dbReference type="ChEBI" id="CHEBI:18420"/>
        <label>2</label>
    </ligand>
</feature>
<feature type="binding site" evidence="9">
    <location>
        <begin position="208"/>
        <end position="213"/>
    </location>
    <ligand>
        <name>GTP</name>
        <dbReference type="ChEBI" id="CHEBI:37565"/>
    </ligand>
</feature>
<feature type="binding site" evidence="9">
    <location>
        <position position="1143"/>
    </location>
    <ligand>
        <name>GTP</name>
        <dbReference type="ChEBI" id="CHEBI:37565"/>
    </ligand>
</feature>
<feature type="binding site" evidence="9">
    <location>
        <position position="250"/>
    </location>
    <ligand>
        <name>Mg(2+)</name>
        <dbReference type="ChEBI" id="CHEBI:18420"/>
        <label>1</label>
        <note>catalytic</note>
    </ligand>
</feature>
<reference evidence="12 13" key="1">
    <citation type="submission" date="2024-07" db="EMBL/GenBank/DDBJ databases">
        <title>The genome sequence of type strain Sediminicola luteus GDMCC 1.2596T.</title>
        <authorList>
            <person name="Liu Y."/>
        </authorList>
    </citation>
    <scope>NUCLEOTIDE SEQUENCE [LARGE SCALE GENOMIC DNA]</scope>
    <source>
        <strain evidence="12 13">GDMCC 1.2596</strain>
    </source>
</reference>
<evidence type="ECO:0000256" key="6">
    <source>
        <dbReference type="ARBA" id="ARBA00023186"/>
    </source>
</evidence>
<feature type="binding site" evidence="9">
    <location>
        <position position="912"/>
    </location>
    <ligand>
        <name>substrate</name>
    </ligand>
</feature>
<dbReference type="Proteomes" id="UP001549773">
    <property type="component" value="Unassembled WGS sequence"/>
</dbReference>
<comment type="cofactor">
    <cofactor evidence="9">
        <name>Mg(2+)</name>
        <dbReference type="ChEBI" id="CHEBI:18420"/>
    </cofactor>
</comment>
<evidence type="ECO:0000259" key="11">
    <source>
        <dbReference type="PROSITE" id="PS51332"/>
    </source>
</evidence>
<evidence type="ECO:0000256" key="5">
    <source>
        <dbReference type="ARBA" id="ARBA00023134"/>
    </source>
</evidence>
<feature type="binding site" evidence="9">
    <location>
        <position position="629"/>
    </location>
    <ligand>
        <name>substrate</name>
    </ligand>
</feature>
<dbReference type="PANTHER" id="PTHR43087">
    <property type="entry name" value="LYSINE/ARGININE/ORNITHINE TRANSPORT SYSTEM KINASE"/>
    <property type="match status" value="1"/>
</dbReference>
<sequence length="1144" mass="128120">MEQIKPYTPKNKVRIVTAASLFDGHDAAINIMRRIIQSTGVEVIHLGHDRSVTEVVDCAIQEDVNAIAMTSYQGGHNEYFKYMYDLLQERGATHIKIFGGGGGVILPEEIKELMDYGITRIYAPDDGRTMGLQGMINDLVEQSDFPVPSLAIPEGKTLVEALEDKDVNTLARLISLAENRNEEFKSHFSVIDHKKNEVPVLGITGTGGSGKSSLVDELVRRFLIDFPEKTIGIISVDPSKRKTGGALLGDRIRMNAINDDRVYMRSLATRQSNLALSKYVEEAVQVLKAAGFDLIILETSGIGQSDTEIIEHSDVSLYVMTPEFGAATQLEKIDMLDFADLVAINKFDKRGSLDALRDVKKQYMRNNNLWDIPQEDLPVYGTIASQFNDPGMNKLYGAIAAKLVEKAGADLNSTFMATHEITEKIFVIPPARTRYLSEIAENNRAYDEMVNAQAKVAQQLYGIYKTLEGLSNGALGLTKIGIDDEMLDTKDPENGQLIELLLKEFDRVKMDLDPYHWDSIINWDSKVQTYKDPIYKFKVRDKEIKIETHSKSLSQVDIPKIVLPKYQAWGDLLRWTLQENVPGEFPYTAGLYPFKRTGEDPTRMFAGEGGPERTNRRFHYVSFGTPAKRLSTAFDSVTLYGNDPDHRPDIYGKIGNAGVSICCLDDAKKLYSGFDLSGIMTSVSMTINGPAPMLLGFFMNAAIDQNCEKYIKENGLEKEVEAKINAIYEDKGLERPRYNGELPKGNDGLGLMLLGVTGDQVLPKEVYASIKKTTMNQVRGTVQADILKEDQAQNTCIFSTEFALRLMGDVQEYFIENEIRNFYSVSISGYHIAEAGANPITQLAFTLSNGFTYVEYYLSRGMDINKFGPNLSFFFSNGIDPEYAVIGRVARKIWAKALKHKYGADPRAQMLKYHIQTSGRSLHAQEIDFNDIRTTLQALYAIYDNCNSLHTNAYDEAITTPTEESVRRAMAIQLIINKELGLAKNENPLQGSFIIEELTDLVEEAVLLEFDRITERGGVLGAMETMYQRSKIQEESLYYETLKHTGEFPIIGVNTFLSSKGSPTILPAEVIRATEEEKQAQIATLQNLQSRNADIVEKELSELQDRAVNNENIFEKLMDVTKVCSLGQITNALFEVGGQYRRNM</sequence>
<dbReference type="InterPro" id="IPR006099">
    <property type="entry name" value="MeMalonylCoA_mutase_a/b_cat"/>
</dbReference>
<keyword evidence="5 9" id="KW-0342">GTP-binding</keyword>
<comment type="caution">
    <text evidence="12">The sequence shown here is derived from an EMBL/GenBank/DDBJ whole genome shotgun (WGS) entry which is preliminary data.</text>
</comment>
<comment type="catalytic activity">
    <reaction evidence="9">
        <text>2-methylpropanoyl-CoA = butanoyl-CoA</text>
        <dbReference type="Rhea" id="RHEA:13141"/>
        <dbReference type="ChEBI" id="CHEBI:57338"/>
        <dbReference type="ChEBI" id="CHEBI:57371"/>
        <dbReference type="EC" id="5.4.99.13"/>
    </reaction>
</comment>
<dbReference type="Pfam" id="PF02310">
    <property type="entry name" value="B12-binding"/>
    <property type="match status" value="1"/>
</dbReference>
<feature type="binding site" evidence="9">
    <location>
        <position position="298"/>
    </location>
    <ligand>
        <name>Mg(2+)</name>
        <dbReference type="ChEBI" id="CHEBI:18420"/>
        <label>2</label>
    </ligand>
</feature>
<feature type="binding site" evidence="9">
    <location>
        <position position="1024"/>
    </location>
    <ligand>
        <name>GTP</name>
        <dbReference type="ChEBI" id="CHEBI:37565"/>
    </ligand>
</feature>
<feature type="binding site" evidence="9">
    <location>
        <position position="779"/>
    </location>
    <ligand>
        <name>substrate</name>
    </ligand>
</feature>
<evidence type="ECO:0000256" key="10">
    <source>
        <dbReference type="SAM" id="Coils"/>
    </source>
</evidence>
<keyword evidence="3 9" id="KW-0547">Nucleotide-binding</keyword>
<dbReference type="Pfam" id="PF01642">
    <property type="entry name" value="MM_CoA_mutase"/>
    <property type="match status" value="2"/>
</dbReference>
<feature type="binding site" evidence="9">
    <location>
        <position position="872"/>
    </location>
    <ligand>
        <name>substrate</name>
    </ligand>
</feature>
<keyword evidence="13" id="KW-1185">Reference proteome</keyword>
<dbReference type="SUPFAM" id="SSF52540">
    <property type="entry name" value="P-loop containing nucleoside triphosphate hydrolases"/>
    <property type="match status" value="1"/>
</dbReference>
<feature type="domain" description="B12-binding" evidence="11">
    <location>
        <begin position="12"/>
        <end position="150"/>
    </location>
</feature>
<evidence type="ECO:0000256" key="7">
    <source>
        <dbReference type="ARBA" id="ARBA00023235"/>
    </source>
</evidence>
<comment type="caution">
    <text evidence="9">Lacks conserved residue(s) required for the propagation of feature annotation.</text>
</comment>
<dbReference type="EMBL" id="JBEWYP010000001">
    <property type="protein sequence ID" value="MET7028146.1"/>
    <property type="molecule type" value="Genomic_DNA"/>
</dbReference>
<feature type="binding site" evidence="9">
    <location>
        <position position="236"/>
    </location>
    <ligand>
        <name>Mg(2+)</name>
        <dbReference type="ChEBI" id="CHEBI:18420"/>
        <label>2</label>
    </ligand>
</feature>
<comment type="subunit">
    <text evidence="9">Homodimer.</text>
</comment>
<dbReference type="InterPro" id="IPR006158">
    <property type="entry name" value="Cobalamin-bd"/>
</dbReference>